<dbReference type="Proteomes" id="UP000828941">
    <property type="component" value="Chromosome 11"/>
</dbReference>
<name>A0ACB9LS19_BAUVA</name>
<dbReference type="EMBL" id="CM039436">
    <property type="protein sequence ID" value="KAI4314222.1"/>
    <property type="molecule type" value="Genomic_DNA"/>
</dbReference>
<evidence type="ECO:0000313" key="2">
    <source>
        <dbReference type="Proteomes" id="UP000828941"/>
    </source>
</evidence>
<comment type="caution">
    <text evidence="1">The sequence shown here is derived from an EMBL/GenBank/DDBJ whole genome shotgun (WGS) entry which is preliminary data.</text>
</comment>
<proteinExistence type="predicted"/>
<organism evidence="1 2">
    <name type="scientific">Bauhinia variegata</name>
    <name type="common">Purple orchid tree</name>
    <name type="synonym">Phanera variegata</name>
    <dbReference type="NCBI Taxonomy" id="167791"/>
    <lineage>
        <taxon>Eukaryota</taxon>
        <taxon>Viridiplantae</taxon>
        <taxon>Streptophyta</taxon>
        <taxon>Embryophyta</taxon>
        <taxon>Tracheophyta</taxon>
        <taxon>Spermatophyta</taxon>
        <taxon>Magnoliopsida</taxon>
        <taxon>eudicotyledons</taxon>
        <taxon>Gunneridae</taxon>
        <taxon>Pentapetalae</taxon>
        <taxon>rosids</taxon>
        <taxon>fabids</taxon>
        <taxon>Fabales</taxon>
        <taxon>Fabaceae</taxon>
        <taxon>Cercidoideae</taxon>
        <taxon>Cercideae</taxon>
        <taxon>Bauhiniinae</taxon>
        <taxon>Bauhinia</taxon>
    </lineage>
</organism>
<keyword evidence="2" id="KW-1185">Reference proteome</keyword>
<evidence type="ECO:0000313" key="1">
    <source>
        <dbReference type="EMBL" id="KAI4314222.1"/>
    </source>
</evidence>
<protein>
    <submittedName>
        <fullName evidence="1">Uncharacterized protein</fullName>
    </submittedName>
</protein>
<reference evidence="1 2" key="1">
    <citation type="journal article" date="2022" name="DNA Res.">
        <title>Chromosomal-level genome assembly of the orchid tree Bauhinia variegata (Leguminosae; Cercidoideae) supports the allotetraploid origin hypothesis of Bauhinia.</title>
        <authorList>
            <person name="Zhong Y."/>
            <person name="Chen Y."/>
            <person name="Zheng D."/>
            <person name="Pang J."/>
            <person name="Liu Y."/>
            <person name="Luo S."/>
            <person name="Meng S."/>
            <person name="Qian L."/>
            <person name="Wei D."/>
            <person name="Dai S."/>
            <person name="Zhou R."/>
        </authorList>
    </citation>
    <scope>NUCLEOTIDE SEQUENCE [LARGE SCALE GENOMIC DNA]</scope>
    <source>
        <strain evidence="1">BV-YZ2020</strain>
    </source>
</reference>
<accession>A0ACB9LS19</accession>
<gene>
    <name evidence="1" type="ORF">L6164_027155</name>
</gene>
<sequence>MPEPSSVYSVFSQFSLAELKSPLFPSVFFAVDSRRQRMPQQFASLNFVAVKQNGLLLGCSDSPKKGKSCKGLHWDYSGFLRRCKDLDSEEDFYLEPEILEFMKNSENPEAFPTERELVAAGRMDLLAAIIKKGYWPCLGWNLDEEGLEEMSIESEENEILGSGADASSCNSSASLSQQAMSSDESIELNVEESGIEGTLNRLEKDRNSILGVGFENDEEEWQYGATADAADGEKSSGSLSGSDELRNSLKPETWKSWIVQKDGSPDTDFEVAEIAPIETGKEGASGVSGNDSLAVRKFTGEHTNREKELDPSDGKANHSAIKSRIEELDMELSFILRSLRTRADLVAIYAGQGSSSDDLRNIANTWEFLENVIMKSQDRLRSVRAKLAVVEGKMALAKIDAQKMEEETQKMIASPKMVEQKQKIIASKLRDTCIFWPITASEVLLVGSFDGWSNQRKMEESDPGVFSLSLKLYPGKYEIKFIVDGEWRTDPLRPIVRNNGHVNNLLIVE</sequence>